<dbReference type="AlphaFoldDB" id="A0A2N3PVJ7"/>
<dbReference type="InterPro" id="IPR009506">
    <property type="entry name" value="YjiS-like"/>
</dbReference>
<keyword evidence="3" id="KW-1185">Reference proteome</keyword>
<evidence type="ECO:0000259" key="1">
    <source>
        <dbReference type="Pfam" id="PF06568"/>
    </source>
</evidence>
<gene>
    <name evidence="2" type="ORF">CWS72_11345</name>
</gene>
<dbReference type="Proteomes" id="UP000233293">
    <property type="component" value="Unassembled WGS sequence"/>
</dbReference>
<evidence type="ECO:0000313" key="2">
    <source>
        <dbReference type="EMBL" id="PKU24436.1"/>
    </source>
</evidence>
<sequence>MTIEERFRSALHKVGRLESAPSRLWAACVRFWTVRSARRRLAQWDDRMLHDIGISRGQIHYETSRPIGDSRSGM</sequence>
<proteinExistence type="predicted"/>
<protein>
    <recommendedName>
        <fullName evidence="1">YjiS-like domain-containing protein</fullName>
    </recommendedName>
</protein>
<dbReference type="Pfam" id="PF06568">
    <property type="entry name" value="YjiS-like"/>
    <property type="match status" value="1"/>
</dbReference>
<dbReference type="OrthoDB" id="7376415at2"/>
<accession>A0A2N3PVJ7</accession>
<dbReference type="EMBL" id="PIUM01000011">
    <property type="protein sequence ID" value="PKU24436.1"/>
    <property type="molecule type" value="Genomic_DNA"/>
</dbReference>
<comment type="caution">
    <text evidence="2">The sequence shown here is derived from an EMBL/GenBank/DDBJ whole genome shotgun (WGS) entry which is preliminary data.</text>
</comment>
<name>A0A2N3PVJ7_9PROT</name>
<evidence type="ECO:0000313" key="3">
    <source>
        <dbReference type="Proteomes" id="UP000233293"/>
    </source>
</evidence>
<feature type="domain" description="YjiS-like" evidence="1">
    <location>
        <begin position="24"/>
        <end position="60"/>
    </location>
</feature>
<dbReference type="RefSeq" id="WP_101250722.1">
    <property type="nucleotide sequence ID" value="NZ_PIUM01000011.1"/>
</dbReference>
<organism evidence="2 3">
    <name type="scientific">Telmatospirillum siberiense</name>
    <dbReference type="NCBI Taxonomy" id="382514"/>
    <lineage>
        <taxon>Bacteria</taxon>
        <taxon>Pseudomonadati</taxon>
        <taxon>Pseudomonadota</taxon>
        <taxon>Alphaproteobacteria</taxon>
        <taxon>Rhodospirillales</taxon>
        <taxon>Rhodospirillaceae</taxon>
        <taxon>Telmatospirillum</taxon>
    </lineage>
</organism>
<reference evidence="3" key="1">
    <citation type="submission" date="2017-12" db="EMBL/GenBank/DDBJ databases">
        <title>Draft genome sequence of Telmatospirillum siberiense 26-4b1T, an acidotolerant peatland alphaproteobacterium potentially involved in sulfur cycling.</title>
        <authorList>
            <person name="Hausmann B."/>
            <person name="Pjevac P."/>
            <person name="Schreck K."/>
            <person name="Herbold C.W."/>
            <person name="Daims H."/>
            <person name="Wagner M."/>
            <person name="Pester M."/>
            <person name="Loy A."/>
        </authorList>
    </citation>
    <scope>NUCLEOTIDE SEQUENCE [LARGE SCALE GENOMIC DNA]</scope>
    <source>
        <strain evidence="3">26-4b1</strain>
    </source>
</reference>